<dbReference type="Proteomes" id="UP000192674">
    <property type="component" value="Unassembled WGS sequence"/>
</dbReference>
<proteinExistence type="predicted"/>
<dbReference type="OrthoDB" id="3785441at2"/>
<reference evidence="2 3" key="1">
    <citation type="submission" date="2017-04" db="EMBL/GenBank/DDBJ databases">
        <authorList>
            <person name="Afonso C.L."/>
            <person name="Miller P.J."/>
            <person name="Scott M.A."/>
            <person name="Spackman E."/>
            <person name="Goraichik I."/>
            <person name="Dimitrov K.M."/>
            <person name="Suarez D.L."/>
            <person name="Swayne D.E."/>
        </authorList>
    </citation>
    <scope>NUCLEOTIDE SEQUENCE [LARGE SCALE GENOMIC DNA]</scope>
    <source>
        <strain evidence="2 3">DSM 43828</strain>
    </source>
</reference>
<accession>A0A1W2FYB1</accession>
<name>A0A1W2FYB1_KIBAR</name>
<protein>
    <submittedName>
        <fullName evidence="2">Uncharacterized protein</fullName>
    </submittedName>
</protein>
<dbReference type="RefSeq" id="WP_084434579.1">
    <property type="nucleotide sequence ID" value="NZ_FWXV01000018.1"/>
</dbReference>
<feature type="region of interest" description="Disordered" evidence="1">
    <location>
        <begin position="1"/>
        <end position="46"/>
    </location>
</feature>
<keyword evidence="3" id="KW-1185">Reference proteome</keyword>
<feature type="compositionally biased region" description="Polar residues" evidence="1">
    <location>
        <begin position="1"/>
        <end position="15"/>
    </location>
</feature>
<dbReference type="EMBL" id="FWXV01000018">
    <property type="protein sequence ID" value="SMD26939.1"/>
    <property type="molecule type" value="Genomic_DNA"/>
</dbReference>
<organism evidence="2 3">
    <name type="scientific">Kibdelosporangium aridum</name>
    <dbReference type="NCBI Taxonomy" id="2030"/>
    <lineage>
        <taxon>Bacteria</taxon>
        <taxon>Bacillati</taxon>
        <taxon>Actinomycetota</taxon>
        <taxon>Actinomycetes</taxon>
        <taxon>Pseudonocardiales</taxon>
        <taxon>Pseudonocardiaceae</taxon>
        <taxon>Kibdelosporangium</taxon>
    </lineage>
</organism>
<evidence type="ECO:0000313" key="3">
    <source>
        <dbReference type="Proteomes" id="UP000192674"/>
    </source>
</evidence>
<sequence>MTTDSLLDTDVQPTTEPARREARLQMNRTTPPLGMSTVAGGRDRPTPAAEFPALVAALSSTLKRIARARGTHKLVLPVKLPGRAGKAMIGGALLPQGPFTKATRTFAEHIAELDVHKGTKR</sequence>
<dbReference type="AlphaFoldDB" id="A0A1W2FYB1"/>
<evidence type="ECO:0000313" key="2">
    <source>
        <dbReference type="EMBL" id="SMD26939.1"/>
    </source>
</evidence>
<evidence type="ECO:0000256" key="1">
    <source>
        <dbReference type="SAM" id="MobiDB-lite"/>
    </source>
</evidence>
<gene>
    <name evidence="2" type="ORF">SAMN05661093_10526</name>
</gene>